<reference evidence="3" key="2">
    <citation type="submission" date="2025-08" db="UniProtKB">
        <authorList>
            <consortium name="Ensembl"/>
        </authorList>
    </citation>
    <scope>IDENTIFICATION</scope>
</reference>
<keyword evidence="2" id="KW-0472">Membrane</keyword>
<evidence type="ECO:0000256" key="1">
    <source>
        <dbReference type="ARBA" id="ARBA00022553"/>
    </source>
</evidence>
<feature type="transmembrane region" description="Helical" evidence="2">
    <location>
        <begin position="269"/>
        <end position="289"/>
    </location>
</feature>
<dbReference type="KEGG" id="mdo:100019732"/>
<dbReference type="PANTHER" id="PTHR16095:SF10">
    <property type="entry name" value="TRANSMEMBRANE PROTEIN 143"/>
    <property type="match status" value="1"/>
</dbReference>
<dbReference type="GeneTree" id="ENSGT00940000154315"/>
<keyword evidence="2" id="KW-1133">Transmembrane helix</keyword>
<evidence type="ECO:0000256" key="2">
    <source>
        <dbReference type="SAM" id="Phobius"/>
    </source>
</evidence>
<keyword evidence="4" id="KW-1185">Reference proteome</keyword>
<dbReference type="OrthoDB" id="2020015at2759"/>
<keyword evidence="1" id="KW-0597">Phosphoprotein</keyword>
<evidence type="ECO:0000313" key="4">
    <source>
        <dbReference type="Proteomes" id="UP000002280"/>
    </source>
</evidence>
<feature type="transmembrane region" description="Helical" evidence="2">
    <location>
        <begin position="295"/>
        <end position="315"/>
    </location>
</feature>
<evidence type="ECO:0000313" key="3">
    <source>
        <dbReference type="Ensembl" id="ENSMODP00000004259.3"/>
    </source>
</evidence>
<dbReference type="Ensembl" id="ENSMODT00000004349.3">
    <property type="protein sequence ID" value="ENSMODP00000004259.3"/>
    <property type="gene ID" value="ENSMODG00000003467.4"/>
</dbReference>
<dbReference type="InterPro" id="IPR022227">
    <property type="entry name" value="DUF3754"/>
</dbReference>
<keyword evidence="2" id="KW-0812">Transmembrane</keyword>
<name>F7DBI9_MONDO</name>
<proteinExistence type="predicted"/>
<reference evidence="3" key="3">
    <citation type="submission" date="2025-09" db="UniProtKB">
        <authorList>
            <consortium name="Ensembl"/>
        </authorList>
    </citation>
    <scope>IDENTIFICATION</scope>
</reference>
<dbReference type="Proteomes" id="UP000002280">
    <property type="component" value="Chromosome 1"/>
</dbReference>
<dbReference type="OMA" id="ERFIPFR"/>
<sequence>MLGLSMFQAARLVRGFHNWTWIWRIGNTSPSATVSPFISSIATKIKKYKKMKNLTEPPNWTQLYQERYIPLSKDQLLGYLSQEFHSSPSEESAIREFAFQAEFHTMFKYKHILTQMQALYYPIPQNPDILHQPLLTDHQCQDKEQELLRALEPLLDQANYSLLSEEVVAFSLSLRHKTEVVKVKANLKEYTLMRFWALGQRKGIISSSTWRYLGFLTKLPEERRYFQRVVMAANIKQAPLVLKSFKDVPLDSLQYLLPGVKARTSRLKLAQLNAIVMVSGLVSFINLGMVAASSLHLATSLLLLFFVSLMGHRTFKVFTRLQKLNNLELINLLYFRTTSSDYELINNIVLRALEEHIKEVLLAHSFLSRKGDVPPEESAQWLQKTVESWVRTRLGCKVSFDGARALDHHKALVENMSIGPLTSYFKNLNPLLISQSNKSLDPPSQIQSVKE</sequence>
<dbReference type="HOGENOM" id="CLU_043601_0_0_1"/>
<dbReference type="FunCoup" id="F7DBI9">
    <property type="interactions" value="325"/>
</dbReference>
<dbReference type="GO" id="GO:0005739">
    <property type="term" value="C:mitochondrion"/>
    <property type="evidence" value="ECO:0000318"/>
    <property type="project" value="GO_Central"/>
</dbReference>
<dbReference type="GeneID" id="100019732"/>
<organism evidence="3 4">
    <name type="scientific">Monodelphis domestica</name>
    <name type="common">Gray short-tailed opossum</name>
    <dbReference type="NCBI Taxonomy" id="13616"/>
    <lineage>
        <taxon>Eukaryota</taxon>
        <taxon>Metazoa</taxon>
        <taxon>Chordata</taxon>
        <taxon>Craniata</taxon>
        <taxon>Vertebrata</taxon>
        <taxon>Euteleostomi</taxon>
        <taxon>Mammalia</taxon>
        <taxon>Metatheria</taxon>
        <taxon>Didelphimorphia</taxon>
        <taxon>Didelphidae</taxon>
        <taxon>Monodelphis</taxon>
    </lineage>
</organism>
<dbReference type="eggNOG" id="ENOG502QR4I">
    <property type="taxonomic scope" value="Eukaryota"/>
</dbReference>
<dbReference type="AlphaFoldDB" id="F7DBI9"/>
<reference evidence="3 4" key="1">
    <citation type="journal article" date="2007" name="Nature">
        <title>Genome of the marsupial Monodelphis domestica reveals innovation in non-coding sequences.</title>
        <authorList>
            <person name="Mikkelsen T.S."/>
            <person name="Wakefield M.J."/>
            <person name="Aken B."/>
            <person name="Amemiya C.T."/>
            <person name="Chang J.L."/>
            <person name="Duke S."/>
            <person name="Garber M."/>
            <person name="Gentles A.J."/>
            <person name="Goodstadt L."/>
            <person name="Heger A."/>
            <person name="Jurka J."/>
            <person name="Kamal M."/>
            <person name="Mauceli E."/>
            <person name="Searle S.M."/>
            <person name="Sharpe T."/>
            <person name="Baker M.L."/>
            <person name="Batzer M.A."/>
            <person name="Benos P.V."/>
            <person name="Belov K."/>
            <person name="Clamp M."/>
            <person name="Cook A."/>
            <person name="Cuff J."/>
            <person name="Das R."/>
            <person name="Davidow L."/>
            <person name="Deakin J.E."/>
            <person name="Fazzari M.J."/>
            <person name="Glass J.L."/>
            <person name="Grabherr M."/>
            <person name="Greally J.M."/>
            <person name="Gu W."/>
            <person name="Hore T.A."/>
            <person name="Huttley G.A."/>
            <person name="Kleber M."/>
            <person name="Jirtle R.L."/>
            <person name="Koina E."/>
            <person name="Lee J.T."/>
            <person name="Mahony S."/>
            <person name="Marra M.A."/>
            <person name="Miller R.D."/>
            <person name="Nicholls R.D."/>
            <person name="Oda M."/>
            <person name="Papenfuss A.T."/>
            <person name="Parra Z.E."/>
            <person name="Pollock D.D."/>
            <person name="Ray D.A."/>
            <person name="Schein J.E."/>
            <person name="Speed T.P."/>
            <person name="Thompson K."/>
            <person name="VandeBerg J.L."/>
            <person name="Wade C.M."/>
            <person name="Walker J.A."/>
            <person name="Waters P.D."/>
            <person name="Webber C."/>
            <person name="Weidman J.R."/>
            <person name="Xie X."/>
            <person name="Zody M.C."/>
            <person name="Baldwin J."/>
            <person name="Abdouelleil A."/>
            <person name="Abdulkadir J."/>
            <person name="Abebe A."/>
            <person name="Abera B."/>
            <person name="Abreu J."/>
            <person name="Acer S.C."/>
            <person name="Aftuck L."/>
            <person name="Alexander A."/>
            <person name="An P."/>
            <person name="Anderson E."/>
            <person name="Anderson S."/>
            <person name="Arachi H."/>
            <person name="Azer M."/>
            <person name="Bachantsang P."/>
            <person name="Barry A."/>
            <person name="Bayul T."/>
            <person name="Berlin A."/>
            <person name="Bessette D."/>
            <person name="Bloom T."/>
            <person name="Bloom T."/>
            <person name="Boguslavskiy L."/>
            <person name="Bonnet C."/>
            <person name="Boukhgalter B."/>
            <person name="Bourzgui I."/>
            <person name="Brown A."/>
            <person name="Cahill P."/>
            <person name="Channer S."/>
            <person name="Cheshatsang Y."/>
            <person name="Chuda L."/>
            <person name="Citroen M."/>
            <person name="Collymore A."/>
            <person name="Cooke P."/>
            <person name="Costello M."/>
            <person name="D'Aco K."/>
            <person name="Daza R."/>
            <person name="De Haan G."/>
            <person name="DeGray S."/>
            <person name="DeMaso C."/>
            <person name="Dhargay N."/>
            <person name="Dooley K."/>
            <person name="Dooley E."/>
            <person name="Doricent M."/>
            <person name="Dorje P."/>
            <person name="Dorjee K."/>
            <person name="Dupes A."/>
            <person name="Elong R."/>
            <person name="Falk J."/>
            <person name="Farina A."/>
            <person name="Faro S."/>
            <person name="Ferguson D."/>
            <person name="Fisher S."/>
            <person name="Foley C.D."/>
            <person name="Franke A."/>
            <person name="Friedrich D."/>
            <person name="Gadbois L."/>
            <person name="Gearin G."/>
            <person name="Gearin C.R."/>
            <person name="Giannoukos G."/>
            <person name="Goode T."/>
            <person name="Graham J."/>
            <person name="Grandbois E."/>
            <person name="Grewal S."/>
            <person name="Gyaltsen K."/>
            <person name="Hafez N."/>
            <person name="Hagos B."/>
            <person name="Hall J."/>
            <person name="Henson C."/>
            <person name="Hollinger A."/>
            <person name="Honan T."/>
            <person name="Huard M.D."/>
            <person name="Hughes L."/>
            <person name="Hurhula B."/>
            <person name="Husby M.E."/>
            <person name="Kamat A."/>
            <person name="Kanga B."/>
            <person name="Kashin S."/>
            <person name="Khazanovich D."/>
            <person name="Kisner P."/>
            <person name="Lance K."/>
            <person name="Lara M."/>
            <person name="Lee W."/>
            <person name="Lennon N."/>
            <person name="Letendre F."/>
            <person name="LeVine R."/>
            <person name="Lipovsky A."/>
            <person name="Liu X."/>
            <person name="Liu J."/>
            <person name="Liu S."/>
            <person name="Lokyitsang T."/>
            <person name="Lokyitsang Y."/>
            <person name="Lubonja R."/>
            <person name="Lui A."/>
            <person name="MacDonald P."/>
            <person name="Magnisalis V."/>
            <person name="Maru K."/>
            <person name="Matthews C."/>
            <person name="McCusker W."/>
            <person name="McDonough S."/>
            <person name="Mehta T."/>
            <person name="Meldrim J."/>
            <person name="Meneus L."/>
            <person name="Mihai O."/>
            <person name="Mihalev A."/>
            <person name="Mihova T."/>
            <person name="Mittelman R."/>
            <person name="Mlenga V."/>
            <person name="Montmayeur A."/>
            <person name="Mulrain L."/>
            <person name="Navidi A."/>
            <person name="Naylor J."/>
            <person name="Negash T."/>
            <person name="Nguyen T."/>
            <person name="Nguyen N."/>
            <person name="Nicol R."/>
            <person name="Norbu C."/>
            <person name="Norbu N."/>
            <person name="Novod N."/>
            <person name="O'Neill B."/>
            <person name="Osman S."/>
            <person name="Markiewicz E."/>
            <person name="Oyono O.L."/>
            <person name="Patti C."/>
            <person name="Phunkhang P."/>
            <person name="Pierre F."/>
            <person name="Priest M."/>
            <person name="Raghuraman S."/>
            <person name="Rege F."/>
            <person name="Reyes R."/>
            <person name="Rise C."/>
            <person name="Rogov P."/>
            <person name="Ross K."/>
            <person name="Ryan E."/>
            <person name="Settipalli S."/>
            <person name="Shea T."/>
            <person name="Sherpa N."/>
            <person name="Shi L."/>
            <person name="Shih D."/>
            <person name="Sparrow T."/>
            <person name="Spaulding J."/>
            <person name="Stalker J."/>
            <person name="Stange-Thomann N."/>
            <person name="Stavropoulos S."/>
            <person name="Stone C."/>
            <person name="Strader C."/>
            <person name="Tesfaye S."/>
            <person name="Thomson T."/>
            <person name="Thoulutsang Y."/>
            <person name="Thoulutsang D."/>
            <person name="Topham K."/>
            <person name="Topping I."/>
            <person name="Tsamla T."/>
            <person name="Vassiliev H."/>
            <person name="Vo A."/>
            <person name="Wangchuk T."/>
            <person name="Wangdi T."/>
            <person name="Weiand M."/>
            <person name="Wilkinson J."/>
            <person name="Wilson A."/>
            <person name="Yadav S."/>
            <person name="Young G."/>
            <person name="Yu Q."/>
            <person name="Zembek L."/>
            <person name="Zhong D."/>
            <person name="Zimmer A."/>
            <person name="Zwirko Z."/>
            <person name="Jaffe D.B."/>
            <person name="Alvarez P."/>
            <person name="Brockman W."/>
            <person name="Butler J."/>
            <person name="Chin C."/>
            <person name="Gnerre S."/>
            <person name="MacCallum I."/>
            <person name="Graves J.A."/>
            <person name="Ponting C.P."/>
            <person name="Breen M."/>
            <person name="Samollow P.B."/>
            <person name="Lander E.S."/>
            <person name="Lindblad-Toh K."/>
        </authorList>
    </citation>
    <scope>NUCLEOTIDE SEQUENCE [LARGE SCALE GENOMIC DNA]</scope>
</reference>
<dbReference type="Bgee" id="ENSMODG00000003467">
    <property type="expression patterns" value="Expressed in testis and 6 other cell types or tissues"/>
</dbReference>
<dbReference type="Pfam" id="PF12576">
    <property type="entry name" value="DUF3754"/>
    <property type="match status" value="1"/>
</dbReference>
<dbReference type="PANTHER" id="PTHR16095">
    <property type="entry name" value="TRANSMEMBRANE PROTEIN 143 FAMILY MEMBER"/>
    <property type="match status" value="1"/>
</dbReference>
<accession>F7DBI9</accession>
<dbReference type="RefSeq" id="XP_001372488.1">
    <property type="nucleotide sequence ID" value="XM_001372451.4"/>
</dbReference>
<dbReference type="STRING" id="13616.ENSMODP00000004259"/>
<dbReference type="InParanoid" id="F7DBI9"/>
<protein>
    <submittedName>
        <fullName evidence="3">Transmembrane protein 143</fullName>
    </submittedName>
</protein>
<gene>
    <name evidence="3" type="primary">LOC100019732</name>
</gene>